<evidence type="ECO:0000313" key="2">
    <source>
        <dbReference type="EMBL" id="MPC66897.1"/>
    </source>
</evidence>
<dbReference type="Proteomes" id="UP000324222">
    <property type="component" value="Unassembled WGS sequence"/>
</dbReference>
<dbReference type="EMBL" id="VSRR010025475">
    <property type="protein sequence ID" value="MPC66897.1"/>
    <property type="molecule type" value="Genomic_DNA"/>
</dbReference>
<feature type="compositionally biased region" description="Polar residues" evidence="1">
    <location>
        <begin position="61"/>
        <end position="71"/>
    </location>
</feature>
<keyword evidence="3" id="KW-1185">Reference proteome</keyword>
<reference evidence="2 3" key="1">
    <citation type="submission" date="2019-05" db="EMBL/GenBank/DDBJ databases">
        <title>Another draft genome of Portunus trituberculatus and its Hox gene families provides insights of decapod evolution.</title>
        <authorList>
            <person name="Jeong J.-H."/>
            <person name="Song I."/>
            <person name="Kim S."/>
            <person name="Choi T."/>
            <person name="Kim D."/>
            <person name="Ryu S."/>
            <person name="Kim W."/>
        </authorList>
    </citation>
    <scope>NUCLEOTIDE SEQUENCE [LARGE SCALE GENOMIC DNA]</scope>
    <source>
        <tissue evidence="2">Muscle</tissue>
    </source>
</reference>
<accession>A0A5B7HC71</accession>
<protein>
    <submittedName>
        <fullName evidence="2">Uncharacterized protein</fullName>
    </submittedName>
</protein>
<sequence length="71" mass="8345">MTDGIFVLIIFMHPCHYFFKLLQEHFHSLPCSYPYHRLRHHHHLHSTTTPPPQHHLPSTAPLKQSSAPKDT</sequence>
<dbReference type="AlphaFoldDB" id="A0A5B7HC71"/>
<proteinExistence type="predicted"/>
<organism evidence="2 3">
    <name type="scientific">Portunus trituberculatus</name>
    <name type="common">Swimming crab</name>
    <name type="synonym">Neptunus trituberculatus</name>
    <dbReference type="NCBI Taxonomy" id="210409"/>
    <lineage>
        <taxon>Eukaryota</taxon>
        <taxon>Metazoa</taxon>
        <taxon>Ecdysozoa</taxon>
        <taxon>Arthropoda</taxon>
        <taxon>Crustacea</taxon>
        <taxon>Multicrustacea</taxon>
        <taxon>Malacostraca</taxon>
        <taxon>Eumalacostraca</taxon>
        <taxon>Eucarida</taxon>
        <taxon>Decapoda</taxon>
        <taxon>Pleocyemata</taxon>
        <taxon>Brachyura</taxon>
        <taxon>Eubrachyura</taxon>
        <taxon>Portunoidea</taxon>
        <taxon>Portunidae</taxon>
        <taxon>Portuninae</taxon>
        <taxon>Portunus</taxon>
    </lineage>
</organism>
<gene>
    <name evidence="2" type="ORF">E2C01_061052</name>
</gene>
<name>A0A5B7HC71_PORTR</name>
<feature type="region of interest" description="Disordered" evidence="1">
    <location>
        <begin position="42"/>
        <end position="71"/>
    </location>
</feature>
<evidence type="ECO:0000313" key="3">
    <source>
        <dbReference type="Proteomes" id="UP000324222"/>
    </source>
</evidence>
<evidence type="ECO:0000256" key="1">
    <source>
        <dbReference type="SAM" id="MobiDB-lite"/>
    </source>
</evidence>
<comment type="caution">
    <text evidence="2">The sequence shown here is derived from an EMBL/GenBank/DDBJ whole genome shotgun (WGS) entry which is preliminary data.</text>
</comment>